<feature type="region of interest" description="Disordered" evidence="1">
    <location>
        <begin position="27"/>
        <end position="127"/>
    </location>
</feature>
<dbReference type="Proteomes" id="UP000327013">
    <property type="component" value="Chromosome 8"/>
</dbReference>
<protein>
    <submittedName>
        <fullName evidence="2">Uncharacterized protein</fullName>
    </submittedName>
</protein>
<feature type="compositionally biased region" description="Low complexity" evidence="1">
    <location>
        <begin position="90"/>
        <end position="112"/>
    </location>
</feature>
<evidence type="ECO:0000313" key="3">
    <source>
        <dbReference type="Proteomes" id="UP000327013"/>
    </source>
</evidence>
<reference evidence="2 3" key="1">
    <citation type="submission" date="2019-06" db="EMBL/GenBank/DDBJ databases">
        <title>A chromosomal-level reference genome of Carpinus fangiana (Coryloideae, Betulaceae).</title>
        <authorList>
            <person name="Yang X."/>
            <person name="Wang Z."/>
            <person name="Zhang L."/>
            <person name="Hao G."/>
            <person name="Liu J."/>
            <person name="Yang Y."/>
        </authorList>
    </citation>
    <scope>NUCLEOTIDE SEQUENCE [LARGE SCALE GENOMIC DNA]</scope>
    <source>
        <strain evidence="2">Cfa_2016G</strain>
        <tissue evidence="2">Leaf</tissue>
    </source>
</reference>
<dbReference type="AlphaFoldDB" id="A0A5N6RTB5"/>
<gene>
    <name evidence="2" type="ORF">FH972_019971</name>
</gene>
<sequence>MLLFTSSFSLALHLSLSPIAHFCLPHPNFRFRRPPTAPERSHAHPPWTAPTERHHHRRSICDSGSAPPPARPATHSQPDPPPNRLRKFSAAQPTAFPGQAAPTAAHAQADPPFSRLRAAQPEMGRCT</sequence>
<accession>A0A5N6RTB5</accession>
<dbReference type="EMBL" id="CM017328">
    <property type="protein sequence ID" value="KAE8125137.1"/>
    <property type="molecule type" value="Genomic_DNA"/>
</dbReference>
<evidence type="ECO:0000313" key="2">
    <source>
        <dbReference type="EMBL" id="KAE8125137.1"/>
    </source>
</evidence>
<proteinExistence type="predicted"/>
<name>A0A5N6RTB5_9ROSI</name>
<keyword evidence="3" id="KW-1185">Reference proteome</keyword>
<organism evidence="2 3">
    <name type="scientific">Carpinus fangiana</name>
    <dbReference type="NCBI Taxonomy" id="176857"/>
    <lineage>
        <taxon>Eukaryota</taxon>
        <taxon>Viridiplantae</taxon>
        <taxon>Streptophyta</taxon>
        <taxon>Embryophyta</taxon>
        <taxon>Tracheophyta</taxon>
        <taxon>Spermatophyta</taxon>
        <taxon>Magnoliopsida</taxon>
        <taxon>eudicotyledons</taxon>
        <taxon>Gunneridae</taxon>
        <taxon>Pentapetalae</taxon>
        <taxon>rosids</taxon>
        <taxon>fabids</taxon>
        <taxon>Fagales</taxon>
        <taxon>Betulaceae</taxon>
        <taxon>Carpinus</taxon>
    </lineage>
</organism>
<evidence type="ECO:0000256" key="1">
    <source>
        <dbReference type="SAM" id="MobiDB-lite"/>
    </source>
</evidence>